<dbReference type="AlphaFoldDB" id="A0A9W8IEW3"/>
<dbReference type="EMBL" id="JANBUW010000026">
    <property type="protein sequence ID" value="KAJ2850678.1"/>
    <property type="molecule type" value="Genomic_DNA"/>
</dbReference>
<evidence type="ECO:0000313" key="3">
    <source>
        <dbReference type="EMBL" id="KAJ2850678.1"/>
    </source>
</evidence>
<dbReference type="Proteomes" id="UP001139887">
    <property type="component" value="Unassembled WGS sequence"/>
</dbReference>
<evidence type="ECO:0000313" key="4">
    <source>
        <dbReference type="Proteomes" id="UP001139887"/>
    </source>
</evidence>
<keyword evidence="1" id="KW-0175">Coiled coil</keyword>
<name>A0A9W8IEW3_9FUNG</name>
<evidence type="ECO:0000256" key="1">
    <source>
        <dbReference type="SAM" id="Coils"/>
    </source>
</evidence>
<reference evidence="3" key="1">
    <citation type="submission" date="2022-07" db="EMBL/GenBank/DDBJ databases">
        <title>Phylogenomic reconstructions and comparative analyses of Kickxellomycotina fungi.</title>
        <authorList>
            <person name="Reynolds N.K."/>
            <person name="Stajich J.E."/>
            <person name="Barry K."/>
            <person name="Grigoriev I.V."/>
            <person name="Crous P."/>
            <person name="Smith M.E."/>
        </authorList>
    </citation>
    <scope>NUCLEOTIDE SEQUENCE</scope>
    <source>
        <strain evidence="3">NRRL 1566</strain>
    </source>
</reference>
<proteinExistence type="predicted"/>
<evidence type="ECO:0000256" key="2">
    <source>
        <dbReference type="SAM" id="MobiDB-lite"/>
    </source>
</evidence>
<sequence length="439" mass="49161">MNFDSYEDTNALKHHLAETTTQLEAAARMGLELVQQNHTLQQRLDLLQAAYEDVHERLNMMERDRRWMHEQSLRVDQTRASINELVVQVDGSRGRQQSVEAKCQKMESLLSKLKEDFDVVLQNMDQYAGVKRSLSQVSALQKATDDTREQMSGILRRLDQMEEDGQGRQSRLYGQIAEISRQLGEVEKQMSQQLQCRQEAQEQANMLASKQTELEQSFKALAADCTSMLNEHEQAIRLLSEPPLLHLPASHYAMQTPESGSRLGPLSKATATALEQTPVSQWTQQKQQQQKARLYEQPKGGAEYLDDIFNTDHQAQLLPTSPISTASNIGPHFSPLVTGKAASMIGGSFSADRPQKRPTRPRVSSFSRVDEQTYGCSLASPSGISIKCNGIISPTAHVGVGWGKYWEARKQGQFDLQLRLGLPPRVAKTSNSIDISKAD</sequence>
<keyword evidence="4" id="KW-1185">Reference proteome</keyword>
<gene>
    <name evidence="3" type="ORF">IWW36_001722</name>
</gene>
<organism evidence="3 4">
    <name type="scientific">Coemansia brasiliensis</name>
    <dbReference type="NCBI Taxonomy" id="2650707"/>
    <lineage>
        <taxon>Eukaryota</taxon>
        <taxon>Fungi</taxon>
        <taxon>Fungi incertae sedis</taxon>
        <taxon>Zoopagomycota</taxon>
        <taxon>Kickxellomycotina</taxon>
        <taxon>Kickxellomycetes</taxon>
        <taxon>Kickxellales</taxon>
        <taxon>Kickxellaceae</taxon>
        <taxon>Coemansia</taxon>
    </lineage>
</organism>
<feature type="region of interest" description="Disordered" evidence="2">
    <location>
        <begin position="347"/>
        <end position="366"/>
    </location>
</feature>
<feature type="coiled-coil region" evidence="1">
    <location>
        <begin position="37"/>
        <end position="64"/>
    </location>
</feature>
<accession>A0A9W8IEW3</accession>
<dbReference type="OrthoDB" id="5596186at2759"/>
<comment type="caution">
    <text evidence="3">The sequence shown here is derived from an EMBL/GenBank/DDBJ whole genome shotgun (WGS) entry which is preliminary data.</text>
</comment>
<protein>
    <submittedName>
        <fullName evidence="3">Uncharacterized protein</fullName>
    </submittedName>
</protein>